<accession>A0A2P2Q5G1</accession>
<sequence length="43" mass="5233">MYFKLKVKITKHRITLNDSFVVILYKFFFFLQYRSASNQSVPN</sequence>
<proteinExistence type="predicted"/>
<dbReference type="AlphaFoldDB" id="A0A2P2Q5G1"/>
<organism evidence="1">
    <name type="scientific">Rhizophora mucronata</name>
    <name type="common">Asiatic mangrove</name>
    <dbReference type="NCBI Taxonomy" id="61149"/>
    <lineage>
        <taxon>Eukaryota</taxon>
        <taxon>Viridiplantae</taxon>
        <taxon>Streptophyta</taxon>
        <taxon>Embryophyta</taxon>
        <taxon>Tracheophyta</taxon>
        <taxon>Spermatophyta</taxon>
        <taxon>Magnoliopsida</taxon>
        <taxon>eudicotyledons</taxon>
        <taxon>Gunneridae</taxon>
        <taxon>Pentapetalae</taxon>
        <taxon>rosids</taxon>
        <taxon>fabids</taxon>
        <taxon>Malpighiales</taxon>
        <taxon>Rhizophoraceae</taxon>
        <taxon>Rhizophora</taxon>
    </lineage>
</organism>
<reference evidence="1" key="1">
    <citation type="submission" date="2018-02" db="EMBL/GenBank/DDBJ databases">
        <title>Rhizophora mucronata_Transcriptome.</title>
        <authorList>
            <person name="Meera S.P."/>
            <person name="Sreeshan A."/>
            <person name="Augustine A."/>
        </authorList>
    </citation>
    <scope>NUCLEOTIDE SEQUENCE</scope>
    <source>
        <tissue evidence="1">Leaf</tissue>
    </source>
</reference>
<name>A0A2P2Q5G1_RHIMU</name>
<evidence type="ECO:0000313" key="1">
    <source>
        <dbReference type="EMBL" id="MBX62218.1"/>
    </source>
</evidence>
<protein>
    <submittedName>
        <fullName evidence="1">Uncharacterized protein</fullName>
    </submittedName>
</protein>
<dbReference type="EMBL" id="GGEC01081734">
    <property type="protein sequence ID" value="MBX62218.1"/>
    <property type="molecule type" value="Transcribed_RNA"/>
</dbReference>